<feature type="non-terminal residue" evidence="1">
    <location>
        <position position="48"/>
    </location>
</feature>
<dbReference type="AlphaFoldDB" id="A0A9N9KF62"/>
<proteinExistence type="predicted"/>
<keyword evidence="2" id="KW-1185">Reference proteome</keyword>
<sequence>KSSNHLVTLSKISENQLNHPKSKVEKLFFLEATSSEVDDIDESAIAIL</sequence>
<dbReference type="EMBL" id="CAJVQA010055060">
    <property type="protein sequence ID" value="CAG8824934.1"/>
    <property type="molecule type" value="Genomic_DNA"/>
</dbReference>
<comment type="caution">
    <text evidence="1">The sequence shown here is derived from an EMBL/GenBank/DDBJ whole genome shotgun (WGS) entry which is preliminary data.</text>
</comment>
<dbReference type="Proteomes" id="UP000789759">
    <property type="component" value="Unassembled WGS sequence"/>
</dbReference>
<accession>A0A9N9KF62</accession>
<protein>
    <submittedName>
        <fullName evidence="1">4990_t:CDS:1</fullName>
    </submittedName>
</protein>
<organism evidence="1 2">
    <name type="scientific">Cetraspora pellucida</name>
    <dbReference type="NCBI Taxonomy" id="1433469"/>
    <lineage>
        <taxon>Eukaryota</taxon>
        <taxon>Fungi</taxon>
        <taxon>Fungi incertae sedis</taxon>
        <taxon>Mucoromycota</taxon>
        <taxon>Glomeromycotina</taxon>
        <taxon>Glomeromycetes</taxon>
        <taxon>Diversisporales</taxon>
        <taxon>Gigasporaceae</taxon>
        <taxon>Cetraspora</taxon>
    </lineage>
</organism>
<reference evidence="1" key="1">
    <citation type="submission" date="2021-06" db="EMBL/GenBank/DDBJ databases">
        <authorList>
            <person name="Kallberg Y."/>
            <person name="Tangrot J."/>
            <person name="Rosling A."/>
        </authorList>
    </citation>
    <scope>NUCLEOTIDE SEQUENCE</scope>
    <source>
        <strain evidence="1">FL966</strain>
    </source>
</reference>
<name>A0A9N9KF62_9GLOM</name>
<feature type="non-terminal residue" evidence="1">
    <location>
        <position position="1"/>
    </location>
</feature>
<evidence type="ECO:0000313" key="1">
    <source>
        <dbReference type="EMBL" id="CAG8824934.1"/>
    </source>
</evidence>
<gene>
    <name evidence="1" type="ORF">CPELLU_LOCUS20046</name>
</gene>
<evidence type="ECO:0000313" key="2">
    <source>
        <dbReference type="Proteomes" id="UP000789759"/>
    </source>
</evidence>